<name>A0A1G5QJ19_9GAMM</name>
<evidence type="ECO:0000313" key="10">
    <source>
        <dbReference type="Proteomes" id="UP000199648"/>
    </source>
</evidence>
<keyword evidence="4" id="KW-1003">Cell membrane</keyword>
<dbReference type="PROSITE" id="PS00873">
    <property type="entry name" value="NA_ALANINE_SYMP"/>
    <property type="match status" value="1"/>
</dbReference>
<keyword evidence="8" id="KW-0997">Cell inner membrane</keyword>
<gene>
    <name evidence="9" type="ORF">SAMN03097708_02164</name>
</gene>
<accession>A0A1G5QJ19</accession>
<keyword evidence="10" id="KW-1185">Reference proteome</keyword>
<dbReference type="STRING" id="415747.SAMN03097708_02164"/>
<evidence type="ECO:0000256" key="5">
    <source>
        <dbReference type="ARBA" id="ARBA00022692"/>
    </source>
</evidence>
<dbReference type="EMBL" id="FMWD01000006">
    <property type="protein sequence ID" value="SCZ61608.1"/>
    <property type="molecule type" value="Genomic_DNA"/>
</dbReference>
<evidence type="ECO:0000256" key="6">
    <source>
        <dbReference type="ARBA" id="ARBA00022989"/>
    </source>
</evidence>
<protein>
    <submittedName>
        <fullName evidence="9">Alanine or glycine:cation symporter, AGCS family</fullName>
    </submittedName>
</protein>
<feature type="transmembrane region" description="Helical" evidence="8">
    <location>
        <begin position="72"/>
        <end position="92"/>
    </location>
</feature>
<reference evidence="9 10" key="1">
    <citation type="submission" date="2016-10" db="EMBL/GenBank/DDBJ databases">
        <authorList>
            <person name="de Groot N.N."/>
        </authorList>
    </citation>
    <scope>NUCLEOTIDE SEQUENCE [LARGE SCALE GENOMIC DNA]</scope>
    <source>
        <strain evidence="9 10">HLD2</strain>
    </source>
</reference>
<proteinExistence type="inferred from homology"/>
<feature type="transmembrane region" description="Helical" evidence="8">
    <location>
        <begin position="223"/>
        <end position="240"/>
    </location>
</feature>
<keyword evidence="3 8" id="KW-0813">Transport</keyword>
<comment type="similarity">
    <text evidence="2 8">Belongs to the alanine or glycine:cation symporter (AGCS) (TC 2.A.25) family.</text>
</comment>
<feature type="transmembrane region" description="Helical" evidence="8">
    <location>
        <begin position="146"/>
        <end position="165"/>
    </location>
</feature>
<feature type="transmembrane region" description="Helical" evidence="8">
    <location>
        <begin position="314"/>
        <end position="337"/>
    </location>
</feature>
<dbReference type="NCBIfam" id="TIGR00835">
    <property type="entry name" value="agcS"/>
    <property type="match status" value="1"/>
</dbReference>
<feature type="transmembrane region" description="Helical" evidence="8">
    <location>
        <begin position="397"/>
        <end position="416"/>
    </location>
</feature>
<evidence type="ECO:0000256" key="4">
    <source>
        <dbReference type="ARBA" id="ARBA00022475"/>
    </source>
</evidence>
<feature type="transmembrane region" description="Helical" evidence="8">
    <location>
        <begin position="357"/>
        <end position="377"/>
    </location>
</feature>
<evidence type="ECO:0000256" key="8">
    <source>
        <dbReference type="RuleBase" id="RU363064"/>
    </source>
</evidence>
<dbReference type="GO" id="GO:0005886">
    <property type="term" value="C:plasma membrane"/>
    <property type="evidence" value="ECO:0007669"/>
    <property type="project" value="UniProtKB-SubCell"/>
</dbReference>
<evidence type="ECO:0000256" key="7">
    <source>
        <dbReference type="ARBA" id="ARBA00023136"/>
    </source>
</evidence>
<keyword evidence="5 8" id="KW-0812">Transmembrane</keyword>
<comment type="subcellular location">
    <subcellularLocation>
        <location evidence="8">Cell inner membrane</location>
        <topology evidence="8">Multi-pass membrane protein</topology>
    </subcellularLocation>
    <subcellularLocation>
        <location evidence="1">Cell membrane</location>
        <topology evidence="1">Multi-pass membrane protein</topology>
    </subcellularLocation>
</comment>
<feature type="transmembrane region" description="Helical" evidence="8">
    <location>
        <begin position="98"/>
        <end position="121"/>
    </location>
</feature>
<feature type="transmembrane region" description="Helical" evidence="8">
    <location>
        <begin position="191"/>
        <end position="211"/>
    </location>
</feature>
<keyword evidence="8" id="KW-0769">Symport</keyword>
<keyword evidence="6 8" id="KW-1133">Transmembrane helix</keyword>
<feature type="transmembrane region" description="Helical" evidence="8">
    <location>
        <begin position="6"/>
        <end position="34"/>
    </location>
</feature>
<sequence>MESLENALVAFAGFVWGMPLVILLVGGGVFFLLYSRLLPYRHFRHAIAILRGRYDDPGDPGHIVHFQALTTALSGTLGMGNIAGVAVAITMGGPGAIFWMWITAVVGIATKFFTASLAIMYRGRDSLGHLQGGPMYVVREGLGRRWLPLAGLFALAGLFGTLPVFQVNQLVQIVREVVAIPNGWTSEADHFGFDLTLGVLIAAVVLAVILGNIQRVGRVTSRLVPAMVLFYMALTVWVLFDNAGAIPGAFALILEDAFSGQSVAGGAVGTVILMGVRRGAFSNEAGIGTESMAHGAAKTNEPIREGLVAMLGPVIDTLIVCTCTALAILTTGVWQGSEADGVSLTASAFEHALPGTGAYLLTIMVLFLSLSTIFSFWYYGSKCLGFLAGAERQHHYVWIYTGLVLLGAVGSLELVISLIDGMYGLMAIPTMTSALLLAPRVRAATADYFARHPRERRALD</sequence>
<dbReference type="PRINTS" id="PR00175">
    <property type="entry name" value="NAALASMPORT"/>
</dbReference>
<evidence type="ECO:0000313" key="9">
    <source>
        <dbReference type="EMBL" id="SCZ61608.1"/>
    </source>
</evidence>
<dbReference type="Proteomes" id="UP000199648">
    <property type="component" value="Unassembled WGS sequence"/>
</dbReference>
<dbReference type="Pfam" id="PF01235">
    <property type="entry name" value="Na_Ala_symp"/>
    <property type="match status" value="1"/>
</dbReference>
<dbReference type="RefSeq" id="WP_092996675.1">
    <property type="nucleotide sequence ID" value="NZ_FMWD01000006.1"/>
</dbReference>
<dbReference type="OrthoDB" id="9806926at2"/>
<dbReference type="PANTHER" id="PTHR30330:SF3">
    <property type="entry name" value="TRANSCRIPTIONAL REGULATOR, LRP FAMILY"/>
    <property type="match status" value="1"/>
</dbReference>
<evidence type="ECO:0000256" key="2">
    <source>
        <dbReference type="ARBA" id="ARBA00009261"/>
    </source>
</evidence>
<feature type="transmembrane region" description="Helical" evidence="8">
    <location>
        <begin position="260"/>
        <end position="276"/>
    </location>
</feature>
<organism evidence="9 10">
    <name type="scientific">Thiohalomonas denitrificans</name>
    <dbReference type="NCBI Taxonomy" id="415747"/>
    <lineage>
        <taxon>Bacteria</taxon>
        <taxon>Pseudomonadati</taxon>
        <taxon>Pseudomonadota</taxon>
        <taxon>Gammaproteobacteria</taxon>
        <taxon>Thiohalomonadales</taxon>
        <taxon>Thiohalomonadaceae</taxon>
        <taxon>Thiohalomonas</taxon>
    </lineage>
</organism>
<dbReference type="Gene3D" id="1.20.1740.10">
    <property type="entry name" value="Amino acid/polyamine transporter I"/>
    <property type="match status" value="1"/>
</dbReference>
<dbReference type="InterPro" id="IPR001463">
    <property type="entry name" value="Na/Ala_symport"/>
</dbReference>
<evidence type="ECO:0000256" key="1">
    <source>
        <dbReference type="ARBA" id="ARBA00004651"/>
    </source>
</evidence>
<dbReference type="GO" id="GO:0005283">
    <property type="term" value="F:amino acid:sodium symporter activity"/>
    <property type="evidence" value="ECO:0007669"/>
    <property type="project" value="InterPro"/>
</dbReference>
<dbReference type="PANTHER" id="PTHR30330">
    <property type="entry name" value="AGSS FAMILY TRANSPORTER, SODIUM-ALANINE"/>
    <property type="match status" value="1"/>
</dbReference>
<dbReference type="AlphaFoldDB" id="A0A1G5QJ19"/>
<evidence type="ECO:0000256" key="3">
    <source>
        <dbReference type="ARBA" id="ARBA00022448"/>
    </source>
</evidence>
<keyword evidence="7 8" id="KW-0472">Membrane</keyword>
<feature type="transmembrane region" description="Helical" evidence="8">
    <location>
        <begin position="422"/>
        <end position="441"/>
    </location>
</feature>